<reference evidence="4" key="1">
    <citation type="submission" date="2017-02" db="UniProtKB">
        <authorList>
            <consortium name="WormBaseParasite"/>
        </authorList>
    </citation>
    <scope>IDENTIFICATION</scope>
</reference>
<dbReference type="GO" id="GO:0005737">
    <property type="term" value="C:cytoplasm"/>
    <property type="evidence" value="ECO:0007669"/>
    <property type="project" value="TreeGrafter"/>
</dbReference>
<organism evidence="4">
    <name type="scientific">Haemonchus placei</name>
    <name type="common">Barber's pole worm</name>
    <dbReference type="NCBI Taxonomy" id="6290"/>
    <lineage>
        <taxon>Eukaryota</taxon>
        <taxon>Metazoa</taxon>
        <taxon>Ecdysozoa</taxon>
        <taxon>Nematoda</taxon>
        <taxon>Chromadorea</taxon>
        <taxon>Rhabditida</taxon>
        <taxon>Rhabditina</taxon>
        <taxon>Rhabditomorpha</taxon>
        <taxon>Strongyloidea</taxon>
        <taxon>Trichostrongylidae</taxon>
        <taxon>Haemonchus</taxon>
    </lineage>
</organism>
<dbReference type="InterPro" id="IPR050341">
    <property type="entry name" value="PP1_catalytic_subunit"/>
</dbReference>
<dbReference type="GO" id="GO:0005634">
    <property type="term" value="C:nucleus"/>
    <property type="evidence" value="ECO:0007669"/>
    <property type="project" value="TreeGrafter"/>
</dbReference>
<reference evidence="2 3" key="2">
    <citation type="submission" date="2018-11" db="EMBL/GenBank/DDBJ databases">
        <authorList>
            <consortium name="Pathogen Informatics"/>
        </authorList>
    </citation>
    <scope>NUCLEOTIDE SEQUENCE [LARGE SCALE GENOMIC DNA]</scope>
    <source>
        <strain evidence="2 3">MHpl1</strain>
    </source>
</reference>
<proteinExistence type="predicted"/>
<dbReference type="PANTHER" id="PTHR11668">
    <property type="entry name" value="SERINE/THREONINE PROTEIN PHOSPHATASE"/>
    <property type="match status" value="1"/>
</dbReference>
<dbReference type="SUPFAM" id="SSF56300">
    <property type="entry name" value="Metallo-dependent phosphatases"/>
    <property type="match status" value="1"/>
</dbReference>
<name>A0A0N4VXT7_HAEPC</name>
<evidence type="ECO:0000259" key="1">
    <source>
        <dbReference type="Pfam" id="PF00149"/>
    </source>
</evidence>
<dbReference type="InterPro" id="IPR006186">
    <property type="entry name" value="Ser/Thr-sp_prot-phosphatase"/>
</dbReference>
<sequence>MLFTEASTYSKLGILTTFGCIFRVCINSVRRQGTDIQEVFAVMPLSALVADRILCMHGGLSPSLLTAPSLSILNEIRRPIFDPPNPSLPLDLLWADPDINIKQFKISIR</sequence>
<accession>A0A0N4VXT7</accession>
<dbReference type="PRINTS" id="PR00114">
    <property type="entry name" value="STPHPHTASE"/>
</dbReference>
<gene>
    <name evidence="2" type="ORF">HPLM_LOCUS2104</name>
</gene>
<evidence type="ECO:0000313" key="2">
    <source>
        <dbReference type="EMBL" id="VDO13004.1"/>
    </source>
</evidence>
<dbReference type="GO" id="GO:0004722">
    <property type="term" value="F:protein serine/threonine phosphatase activity"/>
    <property type="evidence" value="ECO:0007669"/>
    <property type="project" value="TreeGrafter"/>
</dbReference>
<evidence type="ECO:0000313" key="4">
    <source>
        <dbReference type="WBParaSite" id="HPLM_0000210701-mRNA-1"/>
    </source>
</evidence>
<dbReference type="WBParaSite" id="HPLM_0000210701-mRNA-1">
    <property type="protein sequence ID" value="HPLM_0000210701-mRNA-1"/>
    <property type="gene ID" value="HPLM_0000210701"/>
</dbReference>
<dbReference type="EMBL" id="UZAF01003732">
    <property type="protein sequence ID" value="VDO13004.1"/>
    <property type="molecule type" value="Genomic_DNA"/>
</dbReference>
<dbReference type="AlphaFoldDB" id="A0A0N4VXT7"/>
<dbReference type="Pfam" id="PF00149">
    <property type="entry name" value="Metallophos"/>
    <property type="match status" value="1"/>
</dbReference>
<dbReference type="PANTHER" id="PTHR11668:SF199">
    <property type="entry name" value="SERINE_THREONINE-PROTEIN PHOSPHATASE"/>
    <property type="match status" value="1"/>
</dbReference>
<evidence type="ECO:0000313" key="3">
    <source>
        <dbReference type="Proteomes" id="UP000268014"/>
    </source>
</evidence>
<dbReference type="Proteomes" id="UP000268014">
    <property type="component" value="Unassembled WGS sequence"/>
</dbReference>
<keyword evidence="3" id="KW-1185">Reference proteome</keyword>
<feature type="domain" description="Calcineurin-like phosphoesterase" evidence="1">
    <location>
        <begin position="35"/>
        <end position="100"/>
    </location>
</feature>
<dbReference type="InterPro" id="IPR029052">
    <property type="entry name" value="Metallo-depent_PP-like"/>
</dbReference>
<protein>
    <submittedName>
        <fullName evidence="4">Metallophos domain-containing protein</fullName>
    </submittedName>
</protein>
<dbReference type="STRING" id="6290.A0A0N4VXT7"/>
<dbReference type="OMA" id="CIFRVCI"/>
<dbReference type="Gene3D" id="3.60.21.10">
    <property type="match status" value="1"/>
</dbReference>
<dbReference type="InterPro" id="IPR004843">
    <property type="entry name" value="Calcineurin-like_PHP"/>
</dbReference>